<reference evidence="2 3" key="1">
    <citation type="submission" date="2016-02" db="EMBL/GenBank/DDBJ databases">
        <title>Genome sequence of Clostridium thermobutyricum DSM 4928.</title>
        <authorList>
            <person name="Poehlein A."/>
            <person name="Daniel R."/>
        </authorList>
    </citation>
    <scope>NUCLEOTIDE SEQUENCE [LARGE SCALE GENOMIC DNA]</scope>
    <source>
        <strain evidence="2 3">DSM 4928</strain>
    </source>
</reference>
<dbReference type="SUPFAM" id="SSF52113">
    <property type="entry name" value="BRCT domain"/>
    <property type="match status" value="1"/>
</dbReference>
<accession>A0A1V4SST7</accession>
<dbReference type="OrthoDB" id="9803913at2"/>
<dbReference type="GO" id="GO:0003911">
    <property type="term" value="F:DNA ligase (NAD+) activity"/>
    <property type="evidence" value="ECO:0007669"/>
    <property type="project" value="UniProtKB-EC"/>
</dbReference>
<dbReference type="EC" id="6.5.1.2" evidence="2"/>
<feature type="domain" description="BRCT" evidence="1">
    <location>
        <begin position="142"/>
        <end position="204"/>
    </location>
</feature>
<dbReference type="EMBL" id="LTAY01000060">
    <property type="protein sequence ID" value="OPX46939.1"/>
    <property type="molecule type" value="Genomic_DNA"/>
</dbReference>
<evidence type="ECO:0000313" key="3">
    <source>
        <dbReference type="Proteomes" id="UP000191448"/>
    </source>
</evidence>
<sequence length="234" mass="27887">MDFILINYLNKKIEIIIAKRDFELIYKIFDYTSSKQVIKFLNSLNSNEYFIIKDNLDFNNIKNLFIDREINYILISDLIKLFNKKFFSNINLPNNKECIFYLTLFNKISKKLYLNTKEDYIIRDLINIYNSKEKNYLIDFDKENFFEGKIVLFTGGLNFITRREAFKIIRDYKGIPVSNFSKNIDVLICGTKCRNNTKSIKKIKTEKLIESGKNIVILNEVDFFKIINNKFNNT</sequence>
<dbReference type="Pfam" id="PF00533">
    <property type="entry name" value="BRCT"/>
    <property type="match status" value="1"/>
</dbReference>
<dbReference type="CDD" id="cd17748">
    <property type="entry name" value="BRCT_DNA_ligase_like"/>
    <property type="match status" value="1"/>
</dbReference>
<keyword evidence="2" id="KW-0436">Ligase</keyword>
<gene>
    <name evidence="2" type="primary">ligA_2</name>
    <name evidence="2" type="ORF">CLTHE_23840</name>
</gene>
<dbReference type="Proteomes" id="UP000191448">
    <property type="component" value="Unassembled WGS sequence"/>
</dbReference>
<dbReference type="RefSeq" id="WP_080023610.1">
    <property type="nucleotide sequence ID" value="NZ_LTAY01000060.1"/>
</dbReference>
<protein>
    <submittedName>
        <fullName evidence="2">DNA ligase</fullName>
        <ecNumber evidence="2">6.5.1.2</ecNumber>
    </submittedName>
</protein>
<comment type="caution">
    <text evidence="2">The sequence shown here is derived from an EMBL/GenBank/DDBJ whole genome shotgun (WGS) entry which is preliminary data.</text>
</comment>
<evidence type="ECO:0000259" key="1">
    <source>
        <dbReference type="Pfam" id="PF00533"/>
    </source>
</evidence>
<dbReference type="AlphaFoldDB" id="A0A1V4SST7"/>
<evidence type="ECO:0000313" key="2">
    <source>
        <dbReference type="EMBL" id="OPX46939.1"/>
    </source>
</evidence>
<dbReference type="InterPro" id="IPR036420">
    <property type="entry name" value="BRCT_dom_sf"/>
</dbReference>
<organism evidence="2 3">
    <name type="scientific">Clostridium thermobutyricum DSM 4928</name>
    <dbReference type="NCBI Taxonomy" id="1121339"/>
    <lineage>
        <taxon>Bacteria</taxon>
        <taxon>Bacillati</taxon>
        <taxon>Bacillota</taxon>
        <taxon>Clostridia</taxon>
        <taxon>Eubacteriales</taxon>
        <taxon>Clostridiaceae</taxon>
        <taxon>Clostridium</taxon>
    </lineage>
</organism>
<name>A0A1V4SST7_9CLOT</name>
<proteinExistence type="predicted"/>
<dbReference type="Gene3D" id="3.40.50.10190">
    <property type="entry name" value="BRCT domain"/>
    <property type="match status" value="1"/>
</dbReference>
<dbReference type="InterPro" id="IPR001357">
    <property type="entry name" value="BRCT_dom"/>
</dbReference>